<dbReference type="InterPro" id="IPR006015">
    <property type="entry name" value="Universal_stress_UspA"/>
</dbReference>
<comment type="caution">
    <text evidence="3">The sequence shown here is derived from an EMBL/GenBank/DDBJ whole genome shotgun (WGS) entry which is preliminary data.</text>
</comment>
<feature type="compositionally biased region" description="Low complexity" evidence="1">
    <location>
        <begin position="1"/>
        <end position="10"/>
    </location>
</feature>
<feature type="region of interest" description="Disordered" evidence="1">
    <location>
        <begin position="1"/>
        <end position="59"/>
    </location>
</feature>
<dbReference type="RefSeq" id="XP_064687134.1">
    <property type="nucleotide sequence ID" value="XM_064827236.1"/>
</dbReference>
<feature type="domain" description="UspA" evidence="2">
    <location>
        <begin position="61"/>
        <end position="211"/>
    </location>
</feature>
<dbReference type="PANTHER" id="PTHR31964">
    <property type="entry name" value="ADENINE NUCLEOTIDE ALPHA HYDROLASES-LIKE SUPERFAMILY PROTEIN"/>
    <property type="match status" value="1"/>
</dbReference>
<dbReference type="Gene3D" id="3.40.50.620">
    <property type="entry name" value="HUPs"/>
    <property type="match status" value="1"/>
</dbReference>
<dbReference type="InterPro" id="IPR006016">
    <property type="entry name" value="UspA"/>
</dbReference>
<dbReference type="PRINTS" id="PR01438">
    <property type="entry name" value="UNVRSLSTRESS"/>
</dbReference>
<dbReference type="AlphaFoldDB" id="A0AAN7DPK9"/>
<evidence type="ECO:0000256" key="1">
    <source>
        <dbReference type="SAM" id="MobiDB-lite"/>
    </source>
</evidence>
<reference evidence="3 4" key="1">
    <citation type="submission" date="2022-11" db="EMBL/GenBank/DDBJ databases">
        <title>Mucor velutinosus strain NIH1002 WGS.</title>
        <authorList>
            <person name="Subramanian P."/>
            <person name="Mullikin J.C."/>
            <person name="Segre J.A."/>
            <person name="Zelazny A.M."/>
        </authorList>
    </citation>
    <scope>NUCLEOTIDE SEQUENCE [LARGE SCALE GENOMIC DNA]</scope>
    <source>
        <strain evidence="3 4">NIH1002</strain>
    </source>
</reference>
<dbReference type="Proteomes" id="UP001304243">
    <property type="component" value="Unassembled WGS sequence"/>
</dbReference>
<gene>
    <name evidence="3" type="ORF">ATC70_007980</name>
</gene>
<evidence type="ECO:0000259" key="2">
    <source>
        <dbReference type="Pfam" id="PF00582"/>
    </source>
</evidence>
<dbReference type="InterPro" id="IPR014729">
    <property type="entry name" value="Rossmann-like_a/b/a_fold"/>
</dbReference>
<accession>A0AAN7DPK9</accession>
<sequence length="248" mass="27117">MEQQQQQQQQPSQSLDQRLENVSALPTGFFPSPASPLSPTTTDAELGGEPSTHGKHTQKRRVVVVAYDHSNYGDAMISKSIRLGLVRPSDEIRLLHIVSQSDYRNLFAPMLSASGTSGGIHESVLDSNMASAADAMIYEVINALRKIGFSHVTSEILRGDPKESITDYCRMSKPVYLLTGSRGLGAVKRTVIGSVSSYLTKHCPCPVLICKLDPSEIEARKELDSKKQASFVEVLNTFNVKKQSSPLV</sequence>
<dbReference type="SUPFAM" id="SSF52402">
    <property type="entry name" value="Adenine nucleotide alpha hydrolases-like"/>
    <property type="match status" value="1"/>
</dbReference>
<dbReference type="EMBL" id="JASEJX010000010">
    <property type="protein sequence ID" value="KAK4520468.1"/>
    <property type="molecule type" value="Genomic_DNA"/>
</dbReference>
<dbReference type="CDD" id="cd23659">
    <property type="entry name" value="USP_At3g01520-like"/>
    <property type="match status" value="1"/>
</dbReference>
<keyword evidence="4" id="KW-1185">Reference proteome</keyword>
<organism evidence="3 4">
    <name type="scientific">Mucor velutinosus</name>
    <dbReference type="NCBI Taxonomy" id="708070"/>
    <lineage>
        <taxon>Eukaryota</taxon>
        <taxon>Fungi</taxon>
        <taxon>Fungi incertae sedis</taxon>
        <taxon>Mucoromycota</taxon>
        <taxon>Mucoromycotina</taxon>
        <taxon>Mucoromycetes</taxon>
        <taxon>Mucorales</taxon>
        <taxon>Mucorineae</taxon>
        <taxon>Mucoraceae</taxon>
        <taxon>Mucor</taxon>
    </lineage>
</organism>
<evidence type="ECO:0000313" key="3">
    <source>
        <dbReference type="EMBL" id="KAK4520468.1"/>
    </source>
</evidence>
<feature type="compositionally biased region" description="Low complexity" evidence="1">
    <location>
        <begin position="31"/>
        <end position="42"/>
    </location>
</feature>
<proteinExistence type="predicted"/>
<dbReference type="Pfam" id="PF00582">
    <property type="entry name" value="Usp"/>
    <property type="match status" value="1"/>
</dbReference>
<dbReference type="PANTHER" id="PTHR31964:SF113">
    <property type="entry name" value="USPA DOMAIN-CONTAINING PROTEIN"/>
    <property type="match status" value="1"/>
</dbReference>
<dbReference type="GeneID" id="89951666"/>
<name>A0AAN7DPK9_9FUNG</name>
<evidence type="ECO:0000313" key="4">
    <source>
        <dbReference type="Proteomes" id="UP001304243"/>
    </source>
</evidence>
<protein>
    <recommendedName>
        <fullName evidence="2">UspA domain-containing protein</fullName>
    </recommendedName>
</protein>